<dbReference type="PANTHER" id="PTHR23360:SF5">
    <property type="entry name" value="G-PROTEIN COUPLED RECEPTORS FAMILY 1 PROFILE DOMAIN-CONTAINING PROTEIN"/>
    <property type="match status" value="1"/>
</dbReference>
<reference evidence="6 7" key="2">
    <citation type="submission" date="2018-11" db="EMBL/GenBank/DDBJ databases">
        <authorList>
            <consortium name="Pathogen Informatics"/>
        </authorList>
    </citation>
    <scope>NUCLEOTIDE SEQUENCE [LARGE SCALE GENOMIC DNA]</scope>
</reference>
<evidence type="ECO:0000256" key="2">
    <source>
        <dbReference type="ARBA" id="ARBA00022692"/>
    </source>
</evidence>
<name>A0A183V9S0_TOXCA</name>
<dbReference type="GO" id="GO:0016020">
    <property type="term" value="C:membrane"/>
    <property type="evidence" value="ECO:0007669"/>
    <property type="project" value="UniProtKB-SubCell"/>
</dbReference>
<feature type="transmembrane region" description="Helical" evidence="5">
    <location>
        <begin position="78"/>
        <end position="109"/>
    </location>
</feature>
<feature type="transmembrane region" description="Helical" evidence="5">
    <location>
        <begin position="45"/>
        <end position="66"/>
    </location>
</feature>
<sequence length="190" mass="21474">MYEIIPVLFILSSFLILAIVGIVGNFIIVYITALSKYNRFSRSPYIVLMLIPPAAYSAILLFFAVFEVHVEPTEPVLCIIVAIYLGFSAIVFTASDLLINMFVIIVYFLMWLKLRSKRSTGSDKLLKPLIIIGFFAAFNWALSTGAMMGTSYAMHLTEMQEYSLKLLAGVSINIEMAFSFPIFYVLRRVH</sequence>
<organism evidence="7 8">
    <name type="scientific">Toxocara canis</name>
    <name type="common">Canine roundworm</name>
    <dbReference type="NCBI Taxonomy" id="6265"/>
    <lineage>
        <taxon>Eukaryota</taxon>
        <taxon>Metazoa</taxon>
        <taxon>Ecdysozoa</taxon>
        <taxon>Nematoda</taxon>
        <taxon>Chromadorea</taxon>
        <taxon>Rhabditida</taxon>
        <taxon>Spirurina</taxon>
        <taxon>Ascaridomorpha</taxon>
        <taxon>Ascaridoidea</taxon>
        <taxon>Toxocaridae</taxon>
        <taxon>Toxocara</taxon>
    </lineage>
</organism>
<dbReference type="GO" id="GO:0004930">
    <property type="term" value="F:G protein-coupled receptor activity"/>
    <property type="evidence" value="ECO:0007669"/>
    <property type="project" value="InterPro"/>
</dbReference>
<evidence type="ECO:0000256" key="1">
    <source>
        <dbReference type="ARBA" id="ARBA00004370"/>
    </source>
</evidence>
<keyword evidence="7" id="KW-1185">Reference proteome</keyword>
<dbReference type="EMBL" id="UYWY01024493">
    <property type="protein sequence ID" value="VDM48810.1"/>
    <property type="molecule type" value="Genomic_DNA"/>
</dbReference>
<dbReference type="InterPro" id="IPR000276">
    <property type="entry name" value="GPCR_Rhodpsn"/>
</dbReference>
<dbReference type="AlphaFoldDB" id="A0A183V9S0"/>
<dbReference type="PANTHER" id="PTHR23360">
    <property type="entry name" value="G-PROTEIN COUPLED RECEPTORS FAMILY 1 PROFILE DOMAIN-CONTAINING PROTEIN-RELATED"/>
    <property type="match status" value="1"/>
</dbReference>
<evidence type="ECO:0000313" key="7">
    <source>
        <dbReference type="Proteomes" id="UP000050794"/>
    </source>
</evidence>
<dbReference type="InterPro" id="IPR019424">
    <property type="entry name" value="7TM_GPCR_Srsx"/>
</dbReference>
<evidence type="ECO:0000313" key="6">
    <source>
        <dbReference type="EMBL" id="VDM48810.1"/>
    </source>
</evidence>
<evidence type="ECO:0000256" key="5">
    <source>
        <dbReference type="SAM" id="Phobius"/>
    </source>
</evidence>
<evidence type="ECO:0000313" key="8">
    <source>
        <dbReference type="WBParaSite" id="TCNE_0001749101-mRNA-1"/>
    </source>
</evidence>
<dbReference type="InterPro" id="IPR047130">
    <property type="entry name" value="7TM_GPCR_Srsx_nematod"/>
</dbReference>
<accession>A0A183V9S0</accession>
<feature type="transmembrane region" description="Helical" evidence="5">
    <location>
        <begin position="129"/>
        <end position="154"/>
    </location>
</feature>
<dbReference type="Proteomes" id="UP000050794">
    <property type="component" value="Unassembled WGS sequence"/>
</dbReference>
<reference evidence="8" key="1">
    <citation type="submission" date="2016-06" db="UniProtKB">
        <authorList>
            <consortium name="WormBaseParasite"/>
        </authorList>
    </citation>
    <scope>IDENTIFICATION</scope>
</reference>
<keyword evidence="3 5" id="KW-1133">Transmembrane helix</keyword>
<feature type="transmembrane region" description="Helical" evidence="5">
    <location>
        <begin position="166"/>
        <end position="186"/>
    </location>
</feature>
<gene>
    <name evidence="6" type="ORF">TCNE_LOCUS17489</name>
</gene>
<keyword evidence="2 5" id="KW-0812">Transmembrane</keyword>
<feature type="transmembrane region" description="Helical" evidence="5">
    <location>
        <begin position="6"/>
        <end position="33"/>
    </location>
</feature>
<protein>
    <submittedName>
        <fullName evidence="8">G protein-coupled receptor</fullName>
    </submittedName>
</protein>
<dbReference type="WBParaSite" id="TCNE_0001749101-mRNA-1">
    <property type="protein sequence ID" value="TCNE_0001749101-mRNA-1"/>
    <property type="gene ID" value="TCNE_0001749101"/>
</dbReference>
<evidence type="ECO:0000256" key="3">
    <source>
        <dbReference type="ARBA" id="ARBA00022989"/>
    </source>
</evidence>
<proteinExistence type="predicted"/>
<comment type="subcellular location">
    <subcellularLocation>
        <location evidence="1">Membrane</location>
    </subcellularLocation>
</comment>
<evidence type="ECO:0000256" key="4">
    <source>
        <dbReference type="ARBA" id="ARBA00023136"/>
    </source>
</evidence>
<dbReference type="SMART" id="SM01381">
    <property type="entry name" value="7TM_GPCR_Srsx"/>
    <property type="match status" value="1"/>
</dbReference>
<dbReference type="Pfam" id="PF10320">
    <property type="entry name" value="7TM_GPCR_Srsx"/>
    <property type="match status" value="1"/>
</dbReference>
<keyword evidence="4 5" id="KW-0472">Membrane</keyword>